<evidence type="ECO:0000256" key="7">
    <source>
        <dbReference type="PROSITE-ProRule" id="PRU01379"/>
    </source>
</evidence>
<keyword evidence="6" id="KW-0482">Metalloprotease</keyword>
<dbReference type="SUPFAM" id="SSF53187">
    <property type="entry name" value="Zn-dependent exopeptidases"/>
    <property type="match status" value="1"/>
</dbReference>
<evidence type="ECO:0000313" key="9">
    <source>
        <dbReference type="EMBL" id="MFC6997870.1"/>
    </source>
</evidence>
<evidence type="ECO:0000256" key="4">
    <source>
        <dbReference type="ARBA" id="ARBA00022801"/>
    </source>
</evidence>
<feature type="active site" description="Proton donor/acceptor" evidence="7">
    <location>
        <position position="313"/>
    </location>
</feature>
<dbReference type="EMBL" id="JBHSYQ010000003">
    <property type="protein sequence ID" value="MFC6997870.1"/>
    <property type="molecule type" value="Genomic_DNA"/>
</dbReference>
<evidence type="ECO:0000259" key="8">
    <source>
        <dbReference type="PROSITE" id="PS52035"/>
    </source>
</evidence>
<dbReference type="RefSeq" id="WP_239693453.1">
    <property type="nucleotide sequence ID" value="NZ_JBHSYQ010000003.1"/>
</dbReference>
<dbReference type="Proteomes" id="UP001596405">
    <property type="component" value="Unassembled WGS sequence"/>
</dbReference>
<accession>A0ABW2DJN7</accession>
<feature type="domain" description="Peptidase M14" evidence="8">
    <location>
        <begin position="36"/>
        <end position="335"/>
    </location>
</feature>
<dbReference type="PROSITE" id="PS52035">
    <property type="entry name" value="PEPTIDASE_M14"/>
    <property type="match status" value="1"/>
</dbReference>
<keyword evidence="5" id="KW-0862">Zinc</keyword>
<keyword evidence="10" id="KW-1185">Reference proteome</keyword>
<dbReference type="InterPro" id="IPR000834">
    <property type="entry name" value="Peptidase_M14"/>
</dbReference>
<dbReference type="CDD" id="cd03143">
    <property type="entry name" value="A4_beta-galactosidase_middle_domain"/>
    <property type="match status" value="1"/>
</dbReference>
<evidence type="ECO:0000256" key="5">
    <source>
        <dbReference type="ARBA" id="ARBA00022833"/>
    </source>
</evidence>
<organism evidence="9 10">
    <name type="scientific">Rufibacter roseus</name>
    <dbReference type="NCBI Taxonomy" id="1567108"/>
    <lineage>
        <taxon>Bacteria</taxon>
        <taxon>Pseudomonadati</taxon>
        <taxon>Bacteroidota</taxon>
        <taxon>Cytophagia</taxon>
        <taxon>Cytophagales</taxon>
        <taxon>Hymenobacteraceae</taxon>
        <taxon>Rufibacter</taxon>
    </lineage>
</organism>
<name>A0ABW2DJN7_9BACT</name>
<dbReference type="Pfam" id="PF00246">
    <property type="entry name" value="Peptidase_M14"/>
    <property type="match status" value="1"/>
</dbReference>
<keyword evidence="3" id="KW-0645">Protease</keyword>
<gene>
    <name evidence="9" type="ORF">ACFQHR_09540</name>
</gene>
<dbReference type="Gene3D" id="3.40.630.10">
    <property type="entry name" value="Zn peptidases"/>
    <property type="match status" value="1"/>
</dbReference>
<dbReference type="PANTHER" id="PTHR11705">
    <property type="entry name" value="PROTEASE FAMILY M14 CARBOXYPEPTIDASE A,B"/>
    <property type="match status" value="1"/>
</dbReference>
<dbReference type="SUPFAM" id="SSF52317">
    <property type="entry name" value="Class I glutamine amidotransferase-like"/>
    <property type="match status" value="1"/>
</dbReference>
<comment type="caution">
    <text evidence="9">The sequence shown here is derived from an EMBL/GenBank/DDBJ whole genome shotgun (WGS) entry which is preliminary data.</text>
</comment>
<dbReference type="PANTHER" id="PTHR11705:SF143">
    <property type="entry name" value="SLL0236 PROTEIN"/>
    <property type="match status" value="1"/>
</dbReference>
<dbReference type="SMART" id="SM00631">
    <property type="entry name" value="Zn_pept"/>
    <property type="match status" value="1"/>
</dbReference>
<dbReference type="InterPro" id="IPR029062">
    <property type="entry name" value="Class_I_gatase-like"/>
</dbReference>
<comment type="similarity">
    <text evidence="2 7">Belongs to the peptidase M14 family.</text>
</comment>
<protein>
    <submittedName>
        <fullName evidence="9">M14 family metallopeptidase</fullName>
    </submittedName>
</protein>
<dbReference type="CDD" id="cd06238">
    <property type="entry name" value="M14-like"/>
    <property type="match status" value="1"/>
</dbReference>
<comment type="cofactor">
    <cofactor evidence="1">
        <name>Zn(2+)</name>
        <dbReference type="ChEBI" id="CHEBI:29105"/>
    </cofactor>
</comment>
<evidence type="ECO:0000256" key="3">
    <source>
        <dbReference type="ARBA" id="ARBA00022670"/>
    </source>
</evidence>
<reference evidence="10" key="1">
    <citation type="journal article" date="2019" name="Int. J. Syst. Evol. Microbiol.">
        <title>The Global Catalogue of Microorganisms (GCM) 10K type strain sequencing project: providing services to taxonomists for standard genome sequencing and annotation.</title>
        <authorList>
            <consortium name="The Broad Institute Genomics Platform"/>
            <consortium name="The Broad Institute Genome Sequencing Center for Infectious Disease"/>
            <person name="Wu L."/>
            <person name="Ma J."/>
        </authorList>
    </citation>
    <scope>NUCLEOTIDE SEQUENCE [LARGE SCALE GENOMIC DNA]</scope>
    <source>
        <strain evidence="10">CGMCC 4.7393</strain>
    </source>
</reference>
<proteinExistence type="inferred from homology"/>
<evidence type="ECO:0000256" key="1">
    <source>
        <dbReference type="ARBA" id="ARBA00001947"/>
    </source>
</evidence>
<evidence type="ECO:0000256" key="2">
    <source>
        <dbReference type="ARBA" id="ARBA00005988"/>
    </source>
</evidence>
<evidence type="ECO:0000256" key="6">
    <source>
        <dbReference type="ARBA" id="ARBA00023049"/>
    </source>
</evidence>
<sequence length="837" mass="93618">MSLAQTSLSYYLPAHVTYNESIPTPKELLGYEIGDWHVSHDQLVSYMKAMDAASDRITLVEYARTHENRPLLLLTISSPDNHRQIEGIKQKHQQLTDPNVSGKLDISNMPAVIWMGYSVHGNEPSGSNASLLAVYHLAAAQGPEIERLLRETVILVDPSINPDGLHRFSTWVNSNRGKNLVTDPNNREFSETWPGGRTNHYWFDLNRDWLPLQHPESRGRLAKFHEWKPNLLTDHHEMGTNSTFFFQPGIPSRNHPLSPAKAFEITKKISTYHAKALDKIGSFYYTEESYDDFYYGKGSTYPDVNGAVGILFEQASSRGHAQESVNGVLTFPFTIRNQFTTTLSSLEAVQNMRQEMLEHQRTFYQQSVKEGAKAGAAAYIFGTEKDAMRAYHLAEIMQQHQIQLHRPKQNITVGNMTYTPENAYIVPLAQPQYRLIEAMFEKRTKFQDSLFYDISAWTFPLAFNLDCATLKNTKDAGPRLDQIVKPTGTLEGGQNHYAYAFEWHGYYAPRALYQLQELGIQTRVATNRFSTVNGQSFDYGSILIPVTGQSLPPDSLYTHLQNIAQSNGITIYSLSTGLNSEGVSLGSPTMLNLKQPKVVMVVEGGVSYLDAGEIWHLLDDRFGMQVTLLTQDRLNRANLSRYNTIILPDGSFNDISTSGREKLRSWVQGGGTLVATGNSLRWLASNNLGEFNFRTTTGTGAKTVQGLYADLENARGAQQIGGAIFDTRLDLSHPLGYGYTKSQLPIFRNSTLFLERSQNPYANPLMYTADPLQAGYISNHNYANLKSSAAIGVSAIGSGRVIGIVDNPNFRAFWYGTNKLFLNSLFFGQIISGASAR</sequence>
<keyword evidence="4" id="KW-0378">Hydrolase</keyword>
<dbReference type="Gene3D" id="3.40.50.880">
    <property type="match status" value="1"/>
</dbReference>
<evidence type="ECO:0000313" key="10">
    <source>
        <dbReference type="Proteomes" id="UP001596405"/>
    </source>
</evidence>